<feature type="region of interest" description="Disordered" evidence="2">
    <location>
        <begin position="17"/>
        <end position="42"/>
    </location>
</feature>
<protein>
    <recommendedName>
        <fullName evidence="3">RING-type domain-containing protein</fullName>
    </recommendedName>
</protein>
<name>A0A0D3IQL8_EMIH1</name>
<dbReference type="SMART" id="SM00184">
    <property type="entry name" value="RING"/>
    <property type="match status" value="1"/>
</dbReference>
<dbReference type="HOGENOM" id="CLU_1167709_0_0_1"/>
<dbReference type="Pfam" id="PF13639">
    <property type="entry name" value="zf-RING_2"/>
    <property type="match status" value="1"/>
</dbReference>
<keyword evidence="1" id="KW-0479">Metal-binding</keyword>
<dbReference type="GO" id="GO:0008270">
    <property type="term" value="F:zinc ion binding"/>
    <property type="evidence" value="ECO:0007669"/>
    <property type="project" value="UniProtKB-KW"/>
</dbReference>
<dbReference type="AlphaFoldDB" id="A0A0D3IQL8"/>
<keyword evidence="1" id="KW-0862">Zinc</keyword>
<reference evidence="4" key="2">
    <citation type="submission" date="2024-10" db="UniProtKB">
        <authorList>
            <consortium name="EnsemblProtists"/>
        </authorList>
    </citation>
    <scope>IDENTIFICATION</scope>
</reference>
<evidence type="ECO:0000313" key="4">
    <source>
        <dbReference type="EnsemblProtists" id="EOD13553"/>
    </source>
</evidence>
<dbReference type="PROSITE" id="PS50089">
    <property type="entry name" value="ZF_RING_2"/>
    <property type="match status" value="1"/>
</dbReference>
<dbReference type="GeneID" id="17259730"/>
<dbReference type="KEGG" id="ehx:EMIHUDRAFT_116969"/>
<dbReference type="InterPro" id="IPR001841">
    <property type="entry name" value="Znf_RING"/>
</dbReference>
<dbReference type="EnsemblProtists" id="EOD13553">
    <property type="protein sequence ID" value="EOD13553"/>
    <property type="gene ID" value="EMIHUDRAFT_103846"/>
</dbReference>
<organism evidence="4 5">
    <name type="scientific">Emiliania huxleyi (strain CCMP1516)</name>
    <dbReference type="NCBI Taxonomy" id="280463"/>
    <lineage>
        <taxon>Eukaryota</taxon>
        <taxon>Haptista</taxon>
        <taxon>Haptophyta</taxon>
        <taxon>Prymnesiophyceae</taxon>
        <taxon>Isochrysidales</taxon>
        <taxon>Noelaerhabdaceae</taxon>
        <taxon>Emiliania</taxon>
    </lineage>
</organism>
<dbReference type="GeneID" id="17267467"/>
<keyword evidence="1" id="KW-0863">Zinc-finger</keyword>
<keyword evidence="5" id="KW-1185">Reference proteome</keyword>
<evidence type="ECO:0000259" key="3">
    <source>
        <dbReference type="PROSITE" id="PS50089"/>
    </source>
</evidence>
<reference evidence="5" key="1">
    <citation type="journal article" date="2013" name="Nature">
        <title>Pan genome of the phytoplankton Emiliania underpins its global distribution.</title>
        <authorList>
            <person name="Read B.A."/>
            <person name="Kegel J."/>
            <person name="Klute M.J."/>
            <person name="Kuo A."/>
            <person name="Lefebvre S.C."/>
            <person name="Maumus F."/>
            <person name="Mayer C."/>
            <person name="Miller J."/>
            <person name="Monier A."/>
            <person name="Salamov A."/>
            <person name="Young J."/>
            <person name="Aguilar M."/>
            <person name="Claverie J.M."/>
            <person name="Frickenhaus S."/>
            <person name="Gonzalez K."/>
            <person name="Herman E.K."/>
            <person name="Lin Y.C."/>
            <person name="Napier J."/>
            <person name="Ogata H."/>
            <person name="Sarno A.F."/>
            <person name="Shmutz J."/>
            <person name="Schroeder D."/>
            <person name="de Vargas C."/>
            <person name="Verret F."/>
            <person name="von Dassow P."/>
            <person name="Valentin K."/>
            <person name="Van de Peer Y."/>
            <person name="Wheeler G."/>
            <person name="Dacks J.B."/>
            <person name="Delwiche C.F."/>
            <person name="Dyhrman S.T."/>
            <person name="Glockner G."/>
            <person name="John U."/>
            <person name="Richards T."/>
            <person name="Worden A.Z."/>
            <person name="Zhang X."/>
            <person name="Grigoriev I.V."/>
            <person name="Allen A.E."/>
            <person name="Bidle K."/>
            <person name="Borodovsky M."/>
            <person name="Bowler C."/>
            <person name="Brownlee C."/>
            <person name="Cock J.M."/>
            <person name="Elias M."/>
            <person name="Gladyshev V.N."/>
            <person name="Groth M."/>
            <person name="Guda C."/>
            <person name="Hadaegh A."/>
            <person name="Iglesias-Rodriguez M.D."/>
            <person name="Jenkins J."/>
            <person name="Jones B.M."/>
            <person name="Lawson T."/>
            <person name="Leese F."/>
            <person name="Lindquist E."/>
            <person name="Lobanov A."/>
            <person name="Lomsadze A."/>
            <person name="Malik S.B."/>
            <person name="Marsh M.E."/>
            <person name="Mackinder L."/>
            <person name="Mock T."/>
            <person name="Mueller-Roeber B."/>
            <person name="Pagarete A."/>
            <person name="Parker M."/>
            <person name="Probert I."/>
            <person name="Quesneville H."/>
            <person name="Raines C."/>
            <person name="Rensing S.A."/>
            <person name="Riano-Pachon D.M."/>
            <person name="Richier S."/>
            <person name="Rokitta S."/>
            <person name="Shiraiwa Y."/>
            <person name="Soanes D.M."/>
            <person name="van der Giezen M."/>
            <person name="Wahlund T.M."/>
            <person name="Williams B."/>
            <person name="Wilson W."/>
            <person name="Wolfe G."/>
            <person name="Wurch L.L."/>
        </authorList>
    </citation>
    <scope>NUCLEOTIDE SEQUENCE</scope>
</reference>
<dbReference type="InterPro" id="IPR013083">
    <property type="entry name" value="Znf_RING/FYVE/PHD"/>
</dbReference>
<evidence type="ECO:0000313" key="5">
    <source>
        <dbReference type="Proteomes" id="UP000013827"/>
    </source>
</evidence>
<dbReference type="Proteomes" id="UP000013827">
    <property type="component" value="Unassembled WGS sequence"/>
</dbReference>
<sequence length="238" mass="24724">MVQLARRGSRRSSLAWLTGSLLPGGPPPAATTGPDPDDPDESCPVCLEPLQTSARLQRPRDFACSHAVCESCSVQLARRALPCPLCRASRLDGGKCAQRTLPYSSNVGKLLFLAVTPDVPLADRRAMLSALAESSAAPTDDVLRRLNARIAAAVSRIPNRSPSVAVLPSDACCWRVLGLLAGVDFFSPSGAAANQASLSEEQQVSLAAATFTAMEGGATEVWLEALARASASVSAAAA</sequence>
<feature type="domain" description="RING-type" evidence="3">
    <location>
        <begin position="43"/>
        <end position="87"/>
    </location>
</feature>
<proteinExistence type="predicted"/>
<evidence type="ECO:0000256" key="1">
    <source>
        <dbReference type="PROSITE-ProRule" id="PRU00175"/>
    </source>
</evidence>
<dbReference type="RefSeq" id="XP_005765982.1">
    <property type="nucleotide sequence ID" value="XM_005765925.1"/>
</dbReference>
<dbReference type="KEGG" id="ehx:EMIHUDRAFT_103846"/>
<dbReference type="PaxDb" id="2903-EOD13553"/>
<dbReference type="EnsemblProtists" id="EOD21927">
    <property type="protein sequence ID" value="EOD21927"/>
    <property type="gene ID" value="EMIHUDRAFT_116969"/>
</dbReference>
<dbReference type="SUPFAM" id="SSF57850">
    <property type="entry name" value="RING/U-box"/>
    <property type="match status" value="1"/>
</dbReference>
<dbReference type="RefSeq" id="XP_005774356.1">
    <property type="nucleotide sequence ID" value="XM_005774299.1"/>
</dbReference>
<evidence type="ECO:0000256" key="2">
    <source>
        <dbReference type="SAM" id="MobiDB-lite"/>
    </source>
</evidence>
<accession>A0A0D3IQL8</accession>
<dbReference type="Gene3D" id="3.30.40.10">
    <property type="entry name" value="Zinc/RING finger domain, C3HC4 (zinc finger)"/>
    <property type="match status" value="1"/>
</dbReference>